<keyword evidence="1" id="KW-0472">Membrane</keyword>
<accession>A0A6C0DPE7</accession>
<keyword evidence="1" id="KW-1133">Transmembrane helix</keyword>
<sequence length="306" mass="36971">MNYIKLIKKNKYFILAALLFILFLLFLYFLFGGFKQKTYKEKFDPNNKDIIFVTAFSDIGRDKWSHSKRTNDQYFSWFYNLADNIEYKLLVFIDDDIRDELFSKYSFRDNIEFYNRSDANTFLDNETYLQREQMILDSDEFKNKIPQKRLGKAPETWNAKYNLSGHSKVNYIKRTKELYPDYTFYSWIDFGYVRNNINNVPRNLQIDKIPPKIVGDAFYIPDKKLHEHEVLQINNSIFKGGGIIVHKHFVESFHDNYEQKLIHWQNNYICDDDESAFLQLYFDDPHSFHIITDKSWFSIYKHFMSD</sequence>
<evidence type="ECO:0000256" key="1">
    <source>
        <dbReference type="SAM" id="Phobius"/>
    </source>
</evidence>
<dbReference type="Pfam" id="PF09612">
    <property type="entry name" value="HtrL_YibB"/>
    <property type="match status" value="1"/>
</dbReference>
<dbReference type="EMBL" id="MN739659">
    <property type="protein sequence ID" value="QHT18798.1"/>
    <property type="molecule type" value="Genomic_DNA"/>
</dbReference>
<name>A0A6C0DPE7_9ZZZZ</name>
<protein>
    <submittedName>
        <fullName evidence="2">Uncharacterized protein</fullName>
    </submittedName>
</protein>
<dbReference type="InterPro" id="IPR011735">
    <property type="entry name" value="WlaTC/HtrL_glycosyltransf"/>
</dbReference>
<organism evidence="2">
    <name type="scientific">viral metagenome</name>
    <dbReference type="NCBI Taxonomy" id="1070528"/>
    <lineage>
        <taxon>unclassified sequences</taxon>
        <taxon>metagenomes</taxon>
        <taxon>organismal metagenomes</taxon>
    </lineage>
</organism>
<keyword evidence="1" id="KW-0812">Transmembrane</keyword>
<evidence type="ECO:0000313" key="2">
    <source>
        <dbReference type="EMBL" id="QHT18798.1"/>
    </source>
</evidence>
<proteinExistence type="predicted"/>
<reference evidence="2" key="1">
    <citation type="journal article" date="2020" name="Nature">
        <title>Giant virus diversity and host interactions through global metagenomics.</title>
        <authorList>
            <person name="Schulz F."/>
            <person name="Roux S."/>
            <person name="Paez-Espino D."/>
            <person name="Jungbluth S."/>
            <person name="Walsh D.A."/>
            <person name="Denef V.J."/>
            <person name="McMahon K.D."/>
            <person name="Konstantinidis K.T."/>
            <person name="Eloe-Fadrosh E.A."/>
            <person name="Kyrpides N.C."/>
            <person name="Woyke T."/>
        </authorList>
    </citation>
    <scope>NUCLEOTIDE SEQUENCE</scope>
    <source>
        <strain evidence="2">GVMAG-M-3300023174-49</strain>
    </source>
</reference>
<feature type="transmembrane region" description="Helical" evidence="1">
    <location>
        <begin position="12"/>
        <end position="31"/>
    </location>
</feature>
<dbReference type="AlphaFoldDB" id="A0A6C0DPE7"/>